<dbReference type="Proteomes" id="UP000598996">
    <property type="component" value="Unassembled WGS sequence"/>
</dbReference>
<evidence type="ECO:0000256" key="5">
    <source>
        <dbReference type="ARBA" id="ARBA00044059"/>
    </source>
</evidence>
<keyword evidence="12" id="KW-1185">Reference proteome</keyword>
<reference evidence="11 12" key="1">
    <citation type="submission" date="2021-01" db="EMBL/GenBank/DDBJ databases">
        <title>Actinoplanes sp. nov. LDG1-01 isolated from lichen.</title>
        <authorList>
            <person name="Saeng-In P."/>
            <person name="Phongsopitanun W."/>
            <person name="Kanchanasin P."/>
            <person name="Yuki M."/>
            <person name="Kudo T."/>
            <person name="Ohkuma M."/>
            <person name="Tanasupawat S."/>
        </authorList>
    </citation>
    <scope>NUCLEOTIDE SEQUENCE [LARGE SCALE GENOMIC DNA]</scope>
    <source>
        <strain evidence="11 12">LDG1-01</strain>
    </source>
</reference>
<dbReference type="SUPFAM" id="SSF51735">
    <property type="entry name" value="NAD(P)-binding Rossmann-fold domains"/>
    <property type="match status" value="1"/>
</dbReference>
<dbReference type="RefSeq" id="WP_202990617.1">
    <property type="nucleotide sequence ID" value="NZ_JAENHO010000002.1"/>
</dbReference>
<comment type="similarity">
    <text evidence="1">Belongs to the short-chain dehydrogenases/reductases (SDR) family.</text>
</comment>
<evidence type="ECO:0000256" key="9">
    <source>
        <dbReference type="ARBA" id="ARBA00045650"/>
    </source>
</evidence>
<keyword evidence="2" id="KW-0560">Oxidoreductase</keyword>
<comment type="function">
    <text evidence="9">NADP-dependent dehydrogenase with broad substrate specificity acting on 3-hydroxy acids. Catalyzes the NADP-dependent oxidation of L-allo-threonine to L-2-amino-3-keto-butyrate, which is spontaneously decarboxylated into aminoacetone. Also acts on D-threonine, L-serine, D-serine, D-3-hydroxyisobutyrate, L-3-hydroxyisobutyrate, D-glycerate and L-glycerate. Able to catalyze the reduction of the malonic semialdehyde to 3-hydroxypropionic acid. YdfG is apparently supplementing RutE, the presumed malonic semialdehyde reductase involved in pyrimidine degradation since both are able to detoxify malonic semialdehyde.</text>
</comment>
<comment type="caution">
    <text evidence="11">The sequence shown here is derived from an EMBL/GenBank/DDBJ whole genome shotgun (WGS) entry which is preliminary data.</text>
</comment>
<evidence type="ECO:0000256" key="7">
    <source>
        <dbReference type="ARBA" id="ARBA00044271"/>
    </source>
</evidence>
<name>A0ABS1VKJ0_9ACTN</name>
<dbReference type="PANTHER" id="PTHR43086:SF3">
    <property type="entry name" value="NADP-DEPENDENT 3-HYDROXY ACID DEHYDROGENASE YDFG"/>
    <property type="match status" value="1"/>
</dbReference>
<evidence type="ECO:0000313" key="12">
    <source>
        <dbReference type="Proteomes" id="UP000598996"/>
    </source>
</evidence>
<dbReference type="InterPro" id="IPR036291">
    <property type="entry name" value="NAD(P)-bd_dom_sf"/>
</dbReference>
<organism evidence="11 12">
    <name type="scientific">Paractinoplanes lichenicola</name>
    <dbReference type="NCBI Taxonomy" id="2802976"/>
    <lineage>
        <taxon>Bacteria</taxon>
        <taxon>Bacillati</taxon>
        <taxon>Actinomycetota</taxon>
        <taxon>Actinomycetes</taxon>
        <taxon>Micromonosporales</taxon>
        <taxon>Micromonosporaceae</taxon>
        <taxon>Paractinoplanes</taxon>
    </lineage>
</organism>
<gene>
    <name evidence="11" type="ORF">JKJ07_08210</name>
</gene>
<comment type="catalytic activity">
    <reaction evidence="10">
        <text>3-hydroxypropanoate + NADP(+) = 3-oxopropanoate + NADPH + H(+)</text>
        <dbReference type="Rhea" id="RHEA:26438"/>
        <dbReference type="ChEBI" id="CHEBI:15378"/>
        <dbReference type="ChEBI" id="CHEBI:16510"/>
        <dbReference type="ChEBI" id="CHEBI:33190"/>
        <dbReference type="ChEBI" id="CHEBI:57783"/>
        <dbReference type="ChEBI" id="CHEBI:58349"/>
        <dbReference type="EC" id="1.1.1.298"/>
    </reaction>
</comment>
<protein>
    <recommendedName>
        <fullName evidence="6">NADP-dependent 3-hydroxy acid dehydrogenase YdfG</fullName>
        <ecNumber evidence="4">1.1.1.298</ecNumber>
        <ecNumber evidence="5">1.1.1.381</ecNumber>
    </recommendedName>
    <alternativeName>
        <fullName evidence="8">L-allo-threonine dehydrogenase</fullName>
    </alternativeName>
    <alternativeName>
        <fullName evidence="7">Malonic semialdehyde reductase</fullName>
    </alternativeName>
</protein>
<dbReference type="PROSITE" id="PS00061">
    <property type="entry name" value="ADH_SHORT"/>
    <property type="match status" value="1"/>
</dbReference>
<evidence type="ECO:0000256" key="2">
    <source>
        <dbReference type="ARBA" id="ARBA00023002"/>
    </source>
</evidence>
<evidence type="ECO:0000313" key="11">
    <source>
        <dbReference type="EMBL" id="MBL7254292.1"/>
    </source>
</evidence>
<evidence type="ECO:0000256" key="4">
    <source>
        <dbReference type="ARBA" id="ARBA00044050"/>
    </source>
</evidence>
<accession>A0ABS1VKJ0</accession>
<dbReference type="Pfam" id="PF00106">
    <property type="entry name" value="adh_short"/>
    <property type="match status" value="1"/>
</dbReference>
<evidence type="ECO:0000256" key="10">
    <source>
        <dbReference type="ARBA" id="ARBA00047274"/>
    </source>
</evidence>
<dbReference type="PRINTS" id="PR01167">
    <property type="entry name" value="INSADHFAMILY"/>
</dbReference>
<dbReference type="EMBL" id="JAENHO010000002">
    <property type="protein sequence ID" value="MBL7254292.1"/>
    <property type="molecule type" value="Genomic_DNA"/>
</dbReference>
<dbReference type="CDD" id="cd05233">
    <property type="entry name" value="SDR_c"/>
    <property type="match status" value="1"/>
</dbReference>
<sequence length="127" mass="13768">MVNVASFVGYQPGPGMAVYAATKAYVLNFTEALAHELRDRPVKVLTLSPASTRTEFYTVSGTSERNARFETPRQVVATALRALDATRTPARVVSGRTNRLALALLRRLPRPVMLSVMAGANQRAGHA</sequence>
<evidence type="ECO:0000256" key="8">
    <source>
        <dbReference type="ARBA" id="ARBA00044349"/>
    </source>
</evidence>
<dbReference type="PANTHER" id="PTHR43086">
    <property type="entry name" value="VERY-LONG-CHAIN 3-OXOOACYL-COA REDUCTASE"/>
    <property type="match status" value="1"/>
</dbReference>
<dbReference type="Gene3D" id="3.40.50.720">
    <property type="entry name" value="NAD(P)-binding Rossmann-like Domain"/>
    <property type="match status" value="1"/>
</dbReference>
<evidence type="ECO:0000256" key="1">
    <source>
        <dbReference type="ARBA" id="ARBA00006484"/>
    </source>
</evidence>
<evidence type="ECO:0000256" key="3">
    <source>
        <dbReference type="ARBA" id="ARBA00043812"/>
    </source>
</evidence>
<dbReference type="EC" id="1.1.1.381" evidence="5"/>
<proteinExistence type="inferred from homology"/>
<evidence type="ECO:0000256" key="6">
    <source>
        <dbReference type="ARBA" id="ARBA00044065"/>
    </source>
</evidence>
<dbReference type="InterPro" id="IPR002347">
    <property type="entry name" value="SDR_fam"/>
</dbReference>
<dbReference type="EC" id="1.1.1.298" evidence="4"/>
<dbReference type="InterPro" id="IPR020904">
    <property type="entry name" value="Sc_DH/Rdtase_CS"/>
</dbReference>
<comment type="catalytic activity">
    <reaction evidence="3">
        <text>L-allo-threonine + NADP(+) = aminoacetone + CO2 + NADPH</text>
        <dbReference type="Rhea" id="RHEA:43524"/>
        <dbReference type="ChEBI" id="CHEBI:16526"/>
        <dbReference type="ChEBI" id="CHEBI:57783"/>
        <dbReference type="ChEBI" id="CHEBI:58320"/>
        <dbReference type="ChEBI" id="CHEBI:58349"/>
        <dbReference type="ChEBI" id="CHEBI:58585"/>
        <dbReference type="EC" id="1.1.1.381"/>
    </reaction>
</comment>